<sequence length="555" mass="65767">MPYFTVDEFDEQVLNITVELNEFINENNLSKKDIKPEEYGVFVFYNHDIDGICSMFILEHHTKFRNGLKLTAYPILNESDIYTYIKKTLAIKTAYPSLKFDKYLRVILLAINGWNEQILYSIKLYFERFLPENLRKFLKIEHTLAHDVQTDEWHFFLQDNSDKLNEIQQEQNNKIVECINECDKAIVLFASCIGILSCYEFTNTENSNLTQQIRSNYFKILSLQGGPYVIYDNHKLLTPLITLTTFEESLKISPYVLIYDPHITNETLSDIRIFCNLKLDEYNSNFTNLSPLKQKNVLSLLKNKLNVKKNTGQLCWKRRILNITSIDILYILLFILNKENKIIIKDFLYNILIERINEDSHYDKNILYKLKNKTYEYIRNIYQLTVNTSYNTILTTTIYPNIILNQSYHLNFISYLIISIYNKNKEKSENNLLLLFINNKNVARTNTKNNNVSSLEDRWNKSNDSDDSLLIFGYNHDLNNNLWPMVFKSLSHQNSSFVQDYFNPNLLSTKLGDTEYIRKIIIENFKIIQQIKYNQEDDISQELESIQEDYEEEEE</sequence>
<accession>A0A3B0MIS7</accession>
<proteinExistence type="predicted"/>
<dbReference type="VEuPathDB" id="PiroplasmaDB:TA03005"/>
<evidence type="ECO:0000313" key="2">
    <source>
        <dbReference type="EMBL" id="SVP89927.1"/>
    </source>
</evidence>
<organism evidence="2">
    <name type="scientific">Theileria annulata</name>
    <dbReference type="NCBI Taxonomy" id="5874"/>
    <lineage>
        <taxon>Eukaryota</taxon>
        <taxon>Sar</taxon>
        <taxon>Alveolata</taxon>
        <taxon>Apicomplexa</taxon>
        <taxon>Aconoidasida</taxon>
        <taxon>Piroplasmida</taxon>
        <taxon>Theileriidae</taxon>
        <taxon>Theileria</taxon>
    </lineage>
</organism>
<name>A0A3B0MIS7_THEAN</name>
<protein>
    <submittedName>
        <fullName evidence="2">Uncharacterized protein</fullName>
    </submittedName>
</protein>
<dbReference type="EMBL" id="UIVS01000001">
    <property type="protein sequence ID" value="SVP89927.1"/>
    <property type="molecule type" value="Genomic_DNA"/>
</dbReference>
<evidence type="ECO:0000313" key="1">
    <source>
        <dbReference type="EMBL" id="SVP88777.1"/>
    </source>
</evidence>
<dbReference type="AlphaFoldDB" id="A0A3B0MIS7"/>
<dbReference type="EMBL" id="UIVT01000001">
    <property type="protein sequence ID" value="SVP88777.1"/>
    <property type="molecule type" value="Genomic_DNA"/>
</dbReference>
<gene>
    <name evidence="1" type="ORF">TAT_000063200</name>
    <name evidence="2" type="ORF">TAV_000062900</name>
</gene>
<reference evidence="2" key="1">
    <citation type="submission" date="2018-07" db="EMBL/GenBank/DDBJ databases">
        <authorList>
            <person name="Quirk P.G."/>
            <person name="Krulwich T.A."/>
        </authorList>
    </citation>
    <scope>NUCLEOTIDE SEQUENCE</scope>
    <source>
        <strain evidence="2">Anand</strain>
    </source>
</reference>